<dbReference type="AlphaFoldDB" id="A0AA38PAM9"/>
<evidence type="ECO:0000256" key="3">
    <source>
        <dbReference type="ARBA" id="ARBA00022771"/>
    </source>
</evidence>
<dbReference type="SUPFAM" id="SSF53098">
    <property type="entry name" value="Ribonuclease H-like"/>
    <property type="match status" value="1"/>
</dbReference>
<dbReference type="PANTHER" id="PTHR46481:SF10">
    <property type="entry name" value="ZINC FINGER BED DOMAIN-CONTAINING PROTEIN 39"/>
    <property type="match status" value="1"/>
</dbReference>
<sequence length="994" mass="111666">MDTASDRDRPISWARKFFKDHPRWEHRSTGDTSGIYNPNLRGKDTLRPKVFCIQCLQAEVGDIMARELGQVADGLLEVARTAEQVETEIWARPVVSRQTKGRVILRPAGSTLLNHLKTCPNQSEEIRKEAAKQAKKSPSDSSNQPGPRSPMRSRSRQPAAHVVGVSRTSASIPRLSHMPRVQVPPASGNIISLNSPPGSPIPRSISLLSQADDVISSVSSWSSSDIAPSDSISAVNSRPSSRNQQMLPSTGTTWSGDQYRFEELIARLTASAGLPLSWVDNIEFDTLVREFIPGIKSISRKSLSRRILPTVIKQVRSTVSTALLNEEVTLQGDGWTGLNHTHLVSFMASTAKAKIYTVAVFDTSKDHKTAEEFLKLIEKAYNKVKDEWKAVPIGFVSDASGESRKGRRMLAAKHPELVVMDCYAHQINLIVGDYFSKSNAADLHFTDQATDLITWLRSKTLILSHLAKAVIRAVLTRWTAHYLAFVRLIELREKLLELVYRDAAQPDEKKRIMKTGNAQAQKKAVEMISLIKNEAFWEALSSIVTHLEPLAIAANVIQAAHCRLDQVLLTFGYLFYFYSTMRVNDTRGRDAIISSIEARWKKCDQEVFIAAVILNPIYRNQAFSSIPAFNNAGIQDLMVRLWNRIFPDERIILDEFSNHLDDYLYGQGTFVNLQNRIDLELGNAMSNHRSPDPAQIFKGFTYPGMPGTQFIRLALRILGISANSASCERLFSVFGNTLTKLRNRLGVQTLTDLTELKMHIRDEHQRKAESKRLKRRFAVRGQKTRDEIQNTLQQSPHVLSNVDALNSNDTDQSEPRTTSFRSMMERNIAAVTDDEDDVASTGSGSVPLLSGTVHTLQSQGGIPIQKLFNFSNQRHQQNHSVSGVSRDTPQILERFYHFQSAQRKFNTFRDLQRHSKTKANLTEELALYELLEAENDGDSQSAQSSNCLMKFNSQNIYKAAGQSAQHRMKRAESRKGEQDQRRSIRSQYKLGGII</sequence>
<keyword evidence="3" id="KW-0863">Zinc-finger</keyword>
<reference evidence="8" key="1">
    <citation type="submission" date="2022-08" db="EMBL/GenBank/DDBJ databases">
        <authorList>
            <consortium name="DOE Joint Genome Institute"/>
            <person name="Min B."/>
            <person name="Riley R."/>
            <person name="Sierra-Patev S."/>
            <person name="Naranjo-Ortiz M."/>
            <person name="Looney B."/>
            <person name="Konkel Z."/>
            <person name="Slot J.C."/>
            <person name="Sakamoto Y."/>
            <person name="Steenwyk J.L."/>
            <person name="Rokas A."/>
            <person name="Carro J."/>
            <person name="Camarero S."/>
            <person name="Ferreira P."/>
            <person name="Molpeceres G."/>
            <person name="Ruiz-Duenas F.J."/>
            <person name="Serrano A."/>
            <person name="Henrissat B."/>
            <person name="Drula E."/>
            <person name="Hughes K.W."/>
            <person name="Mata J.L."/>
            <person name="Ishikawa N.K."/>
            <person name="Vargas-Isla R."/>
            <person name="Ushijima S."/>
            <person name="Smith C.A."/>
            <person name="Ahrendt S."/>
            <person name="Andreopoulos W."/>
            <person name="He G."/>
            <person name="Labutti K."/>
            <person name="Lipzen A."/>
            <person name="Ng V."/>
            <person name="Sandor L."/>
            <person name="Barry K."/>
            <person name="Martinez A.T."/>
            <person name="Xiao Y."/>
            <person name="Gibbons J.G."/>
            <person name="Terashima K."/>
            <person name="Hibbett D.S."/>
            <person name="Grigoriev I.V."/>
        </authorList>
    </citation>
    <scope>NUCLEOTIDE SEQUENCE</scope>
    <source>
        <strain evidence="8">TFB9207</strain>
    </source>
</reference>
<feature type="compositionally biased region" description="Low complexity" evidence="6">
    <location>
        <begin position="145"/>
        <end position="158"/>
    </location>
</feature>
<dbReference type="InterPro" id="IPR007021">
    <property type="entry name" value="DUF659"/>
</dbReference>
<organism evidence="8 9">
    <name type="scientific">Lentinula raphanica</name>
    <dbReference type="NCBI Taxonomy" id="153919"/>
    <lineage>
        <taxon>Eukaryota</taxon>
        <taxon>Fungi</taxon>
        <taxon>Dikarya</taxon>
        <taxon>Basidiomycota</taxon>
        <taxon>Agaricomycotina</taxon>
        <taxon>Agaricomycetes</taxon>
        <taxon>Agaricomycetidae</taxon>
        <taxon>Agaricales</taxon>
        <taxon>Marasmiineae</taxon>
        <taxon>Omphalotaceae</taxon>
        <taxon>Lentinula</taxon>
    </lineage>
</organism>
<dbReference type="PANTHER" id="PTHR46481">
    <property type="entry name" value="ZINC FINGER BED DOMAIN-CONTAINING PROTEIN 4"/>
    <property type="match status" value="1"/>
</dbReference>
<feature type="region of interest" description="Disordered" evidence="6">
    <location>
        <begin position="786"/>
        <end position="818"/>
    </location>
</feature>
<name>A0AA38PAM9_9AGAR</name>
<feature type="compositionally biased region" description="Low complexity" evidence="6">
    <location>
        <begin position="220"/>
        <end position="235"/>
    </location>
</feature>
<keyword evidence="4" id="KW-0862">Zinc</keyword>
<keyword evidence="5" id="KW-0539">Nucleus</keyword>
<feature type="compositionally biased region" description="Polar residues" evidence="6">
    <location>
        <begin position="789"/>
        <end position="818"/>
    </location>
</feature>
<feature type="region of interest" description="Disordered" evidence="6">
    <location>
        <begin position="960"/>
        <end position="994"/>
    </location>
</feature>
<gene>
    <name evidence="8" type="ORF">F5878DRAFT_709482</name>
</gene>
<dbReference type="GO" id="GO:0008270">
    <property type="term" value="F:zinc ion binding"/>
    <property type="evidence" value="ECO:0007669"/>
    <property type="project" value="UniProtKB-KW"/>
</dbReference>
<evidence type="ECO:0000256" key="2">
    <source>
        <dbReference type="ARBA" id="ARBA00022723"/>
    </source>
</evidence>
<evidence type="ECO:0000256" key="1">
    <source>
        <dbReference type="ARBA" id="ARBA00004123"/>
    </source>
</evidence>
<dbReference type="InterPro" id="IPR012337">
    <property type="entry name" value="RNaseH-like_sf"/>
</dbReference>
<evidence type="ECO:0000313" key="9">
    <source>
        <dbReference type="Proteomes" id="UP001163846"/>
    </source>
</evidence>
<dbReference type="Proteomes" id="UP001163846">
    <property type="component" value="Unassembled WGS sequence"/>
</dbReference>
<evidence type="ECO:0000313" key="8">
    <source>
        <dbReference type="EMBL" id="KAJ3839438.1"/>
    </source>
</evidence>
<dbReference type="GO" id="GO:0005634">
    <property type="term" value="C:nucleus"/>
    <property type="evidence" value="ECO:0007669"/>
    <property type="project" value="UniProtKB-SubCell"/>
</dbReference>
<feature type="domain" description="DUF659" evidence="7">
    <location>
        <begin position="301"/>
        <end position="434"/>
    </location>
</feature>
<feature type="region of interest" description="Disordered" evidence="6">
    <location>
        <begin position="220"/>
        <end position="254"/>
    </location>
</feature>
<protein>
    <submittedName>
        <fullName evidence="8">Ribonuclease H-like domain-containing protein</fullName>
    </submittedName>
</protein>
<evidence type="ECO:0000259" key="7">
    <source>
        <dbReference type="Pfam" id="PF04937"/>
    </source>
</evidence>
<feature type="compositionally biased region" description="Polar residues" evidence="6">
    <location>
        <begin position="236"/>
        <end position="254"/>
    </location>
</feature>
<dbReference type="InterPro" id="IPR052035">
    <property type="entry name" value="ZnF_BED_domain_contain"/>
</dbReference>
<comment type="subcellular location">
    <subcellularLocation>
        <location evidence="1">Nucleus</location>
    </subcellularLocation>
</comment>
<dbReference type="EMBL" id="MU806128">
    <property type="protein sequence ID" value="KAJ3839438.1"/>
    <property type="molecule type" value="Genomic_DNA"/>
</dbReference>
<keyword evidence="9" id="KW-1185">Reference proteome</keyword>
<dbReference type="Pfam" id="PF04937">
    <property type="entry name" value="DUF659"/>
    <property type="match status" value="1"/>
</dbReference>
<feature type="compositionally biased region" description="Basic and acidic residues" evidence="6">
    <location>
        <begin position="970"/>
        <end position="982"/>
    </location>
</feature>
<evidence type="ECO:0000256" key="4">
    <source>
        <dbReference type="ARBA" id="ARBA00022833"/>
    </source>
</evidence>
<feature type="region of interest" description="Disordered" evidence="6">
    <location>
        <begin position="118"/>
        <end position="195"/>
    </location>
</feature>
<keyword evidence="2" id="KW-0479">Metal-binding</keyword>
<proteinExistence type="predicted"/>
<comment type="caution">
    <text evidence="8">The sequence shown here is derived from an EMBL/GenBank/DDBJ whole genome shotgun (WGS) entry which is preliminary data.</text>
</comment>
<evidence type="ECO:0000256" key="6">
    <source>
        <dbReference type="SAM" id="MobiDB-lite"/>
    </source>
</evidence>
<evidence type="ECO:0000256" key="5">
    <source>
        <dbReference type="ARBA" id="ARBA00023242"/>
    </source>
</evidence>
<accession>A0AA38PAM9</accession>